<keyword evidence="9 11" id="KW-0368">Histidine biosynthesis</keyword>
<evidence type="ECO:0000313" key="13">
    <source>
        <dbReference type="EMBL" id="GBQ90008.1"/>
    </source>
</evidence>
<keyword evidence="14" id="KW-1185">Reference proteome</keyword>
<feature type="domain" description="Aminotransferase class I/classII large" evidence="12">
    <location>
        <begin position="62"/>
        <end position="383"/>
    </location>
</feature>
<dbReference type="CDD" id="cd00609">
    <property type="entry name" value="AAT_like"/>
    <property type="match status" value="1"/>
</dbReference>
<keyword evidence="8 11" id="KW-0663">Pyridoxal phosphate</keyword>
<evidence type="ECO:0000256" key="8">
    <source>
        <dbReference type="ARBA" id="ARBA00022898"/>
    </source>
</evidence>
<evidence type="ECO:0000256" key="6">
    <source>
        <dbReference type="ARBA" id="ARBA00022605"/>
    </source>
</evidence>
<evidence type="ECO:0000256" key="11">
    <source>
        <dbReference type="HAMAP-Rule" id="MF_01023"/>
    </source>
</evidence>
<comment type="catalytic activity">
    <reaction evidence="10 11">
        <text>L-histidinol phosphate + 2-oxoglutarate = 3-(imidazol-4-yl)-2-oxopropyl phosphate + L-glutamate</text>
        <dbReference type="Rhea" id="RHEA:23744"/>
        <dbReference type="ChEBI" id="CHEBI:16810"/>
        <dbReference type="ChEBI" id="CHEBI:29985"/>
        <dbReference type="ChEBI" id="CHEBI:57766"/>
        <dbReference type="ChEBI" id="CHEBI:57980"/>
        <dbReference type="EC" id="2.6.1.9"/>
    </reaction>
</comment>
<feature type="modified residue" description="N6-(pyridoxal phosphate)lysine" evidence="11">
    <location>
        <position position="254"/>
    </location>
</feature>
<evidence type="ECO:0000256" key="1">
    <source>
        <dbReference type="ARBA" id="ARBA00001933"/>
    </source>
</evidence>
<comment type="cofactor">
    <cofactor evidence="1 11">
        <name>pyridoxal 5'-phosphate</name>
        <dbReference type="ChEBI" id="CHEBI:597326"/>
    </cofactor>
</comment>
<dbReference type="PROSITE" id="PS00599">
    <property type="entry name" value="AA_TRANSFER_CLASS_2"/>
    <property type="match status" value="1"/>
</dbReference>
<dbReference type="EMBL" id="BAPV01000016">
    <property type="protein sequence ID" value="GBQ90008.1"/>
    <property type="molecule type" value="Genomic_DNA"/>
</dbReference>
<dbReference type="InterPro" id="IPR001917">
    <property type="entry name" value="Aminotrans_II_pyridoxalP_BS"/>
</dbReference>
<sequence>MIRVDIVNLVYTTINWISDVHSSPGTPSSVSCCRPEIAALPAYNAGLASDAVKERYGLDSIAKLGSNENPHGAPPQVREALAGLFDKLALYPEAEPRLRARLATYLDEPMQTLILGNGSEQLIRMIMQAVISPGDRVVTVLPSFGLHILNAVAMGGVVDAVPVTETCEFDLEALCAAVSRPTRILILSNPSNPVGCMMTEAQLETLISACPPDCLIVIDEAYREYAARTAHYPDARRVLRRQSRPWIVLGTFSKAWGLAGLRIGWALSDTPALIAALEAVRDPFNTNIVAQLAALAALEGESHMRESVAATVRARNVLKAGIEAMGLDVAPSSGNFLFVRLPCPAAPVAEALLRHGVIVKPWKEPGFTDRIRVSIGLDEENMRFTQALRAILAEPPALEELP</sequence>
<dbReference type="Pfam" id="PF00155">
    <property type="entry name" value="Aminotran_1_2"/>
    <property type="match status" value="1"/>
</dbReference>
<keyword evidence="7 11" id="KW-0808">Transferase</keyword>
<dbReference type="Gene3D" id="3.90.1150.10">
    <property type="entry name" value="Aspartate Aminotransferase, domain 1"/>
    <property type="match status" value="1"/>
</dbReference>
<evidence type="ECO:0000259" key="12">
    <source>
        <dbReference type="Pfam" id="PF00155"/>
    </source>
</evidence>
<dbReference type="InterPro" id="IPR015421">
    <property type="entry name" value="PyrdxlP-dep_Trfase_major"/>
</dbReference>
<organism evidence="13 14">
    <name type="scientific">Asaia krungthepensis NRIC 0535</name>
    <dbReference type="NCBI Taxonomy" id="1307925"/>
    <lineage>
        <taxon>Bacteria</taxon>
        <taxon>Pseudomonadati</taxon>
        <taxon>Pseudomonadota</taxon>
        <taxon>Alphaproteobacteria</taxon>
        <taxon>Acetobacterales</taxon>
        <taxon>Acetobacteraceae</taxon>
        <taxon>Asaia</taxon>
    </lineage>
</organism>
<comment type="subunit">
    <text evidence="4 11">Homodimer.</text>
</comment>
<reference evidence="13" key="1">
    <citation type="submission" date="2013-04" db="EMBL/GenBank/DDBJ databases">
        <title>The genome sequencing project of 58 acetic acid bacteria.</title>
        <authorList>
            <person name="Okamoto-Kainuma A."/>
            <person name="Ishikawa M."/>
            <person name="Umino S."/>
            <person name="Koizumi Y."/>
            <person name="Shiwa Y."/>
            <person name="Yoshikawa H."/>
            <person name="Matsutani M."/>
            <person name="Matsushita K."/>
        </authorList>
    </citation>
    <scope>NUCLEOTIDE SEQUENCE</scope>
    <source>
        <strain evidence="13">NRIC 0535</strain>
    </source>
</reference>
<dbReference type="SUPFAM" id="SSF53383">
    <property type="entry name" value="PLP-dependent transferases"/>
    <property type="match status" value="1"/>
</dbReference>
<dbReference type="Proteomes" id="UP001062776">
    <property type="component" value="Unassembled WGS sequence"/>
</dbReference>
<evidence type="ECO:0000256" key="5">
    <source>
        <dbReference type="ARBA" id="ARBA00022576"/>
    </source>
</evidence>
<dbReference type="PROSITE" id="PS51257">
    <property type="entry name" value="PROKAR_LIPOPROTEIN"/>
    <property type="match status" value="1"/>
</dbReference>
<evidence type="ECO:0000256" key="3">
    <source>
        <dbReference type="ARBA" id="ARBA00007970"/>
    </source>
</evidence>
<accession>A0ABQ0Q3T5</accession>
<evidence type="ECO:0000256" key="2">
    <source>
        <dbReference type="ARBA" id="ARBA00005011"/>
    </source>
</evidence>
<name>A0ABQ0Q3T5_9PROT</name>
<keyword evidence="6 11" id="KW-0028">Amino-acid biosynthesis</keyword>
<evidence type="ECO:0000256" key="10">
    <source>
        <dbReference type="ARBA" id="ARBA00047481"/>
    </source>
</evidence>
<evidence type="ECO:0000313" key="14">
    <source>
        <dbReference type="Proteomes" id="UP001062776"/>
    </source>
</evidence>
<dbReference type="InterPro" id="IPR004839">
    <property type="entry name" value="Aminotransferase_I/II_large"/>
</dbReference>
<evidence type="ECO:0000256" key="9">
    <source>
        <dbReference type="ARBA" id="ARBA00023102"/>
    </source>
</evidence>
<protein>
    <recommendedName>
        <fullName evidence="11">Histidinol-phosphate aminotransferase</fullName>
        <ecNumber evidence="11">2.6.1.9</ecNumber>
    </recommendedName>
    <alternativeName>
        <fullName evidence="11">Imidazole acetol-phosphate transaminase</fullName>
    </alternativeName>
</protein>
<dbReference type="GO" id="GO:0008483">
    <property type="term" value="F:transaminase activity"/>
    <property type="evidence" value="ECO:0007669"/>
    <property type="project" value="UniProtKB-KW"/>
</dbReference>
<dbReference type="InterPro" id="IPR015422">
    <property type="entry name" value="PyrdxlP-dep_Trfase_small"/>
</dbReference>
<dbReference type="InterPro" id="IPR050106">
    <property type="entry name" value="HistidinolP_aminotransfase"/>
</dbReference>
<keyword evidence="5 11" id="KW-0032">Aminotransferase</keyword>
<dbReference type="Gene3D" id="3.40.640.10">
    <property type="entry name" value="Type I PLP-dependent aspartate aminotransferase-like (Major domain)"/>
    <property type="match status" value="1"/>
</dbReference>
<evidence type="ECO:0000256" key="4">
    <source>
        <dbReference type="ARBA" id="ARBA00011738"/>
    </source>
</evidence>
<proteinExistence type="inferred from homology"/>
<dbReference type="InterPro" id="IPR005861">
    <property type="entry name" value="HisP_aminotrans"/>
</dbReference>
<comment type="pathway">
    <text evidence="2 11">Amino-acid biosynthesis; L-histidine biosynthesis; L-histidine from 5-phospho-alpha-D-ribose 1-diphosphate: step 7/9.</text>
</comment>
<dbReference type="HAMAP" id="MF_01023">
    <property type="entry name" value="HisC_aminotrans_2"/>
    <property type="match status" value="1"/>
</dbReference>
<dbReference type="InterPro" id="IPR015424">
    <property type="entry name" value="PyrdxlP-dep_Trfase"/>
</dbReference>
<dbReference type="EC" id="2.6.1.9" evidence="11"/>
<dbReference type="PANTHER" id="PTHR43643">
    <property type="entry name" value="HISTIDINOL-PHOSPHATE AMINOTRANSFERASE 2"/>
    <property type="match status" value="1"/>
</dbReference>
<comment type="caution">
    <text evidence="13">The sequence shown here is derived from an EMBL/GenBank/DDBJ whole genome shotgun (WGS) entry which is preliminary data.</text>
</comment>
<evidence type="ECO:0000256" key="7">
    <source>
        <dbReference type="ARBA" id="ARBA00022679"/>
    </source>
</evidence>
<comment type="similarity">
    <text evidence="3 11">Belongs to the class-II pyridoxal-phosphate-dependent aminotransferase family. Histidinol-phosphate aminotransferase subfamily.</text>
</comment>
<dbReference type="PANTHER" id="PTHR43643:SF6">
    <property type="entry name" value="HISTIDINOL-PHOSPHATE AMINOTRANSFERASE"/>
    <property type="match status" value="1"/>
</dbReference>
<gene>
    <name evidence="11" type="primary">hisC</name>
    <name evidence="13" type="ORF">AA0535_1936</name>
</gene>